<dbReference type="EMBL" id="JBGMDY010000001">
    <property type="protein sequence ID" value="KAL2348347.1"/>
    <property type="molecule type" value="Genomic_DNA"/>
</dbReference>
<protein>
    <submittedName>
        <fullName evidence="1">Uncharacterized protein</fullName>
    </submittedName>
</protein>
<proteinExistence type="predicted"/>
<evidence type="ECO:0000313" key="2">
    <source>
        <dbReference type="Proteomes" id="UP001603857"/>
    </source>
</evidence>
<evidence type="ECO:0000313" key="1">
    <source>
        <dbReference type="EMBL" id="KAL2348347.1"/>
    </source>
</evidence>
<accession>A0ABD1NL15</accession>
<organism evidence="1 2">
    <name type="scientific">Flemingia macrophylla</name>
    <dbReference type="NCBI Taxonomy" id="520843"/>
    <lineage>
        <taxon>Eukaryota</taxon>
        <taxon>Viridiplantae</taxon>
        <taxon>Streptophyta</taxon>
        <taxon>Embryophyta</taxon>
        <taxon>Tracheophyta</taxon>
        <taxon>Spermatophyta</taxon>
        <taxon>Magnoliopsida</taxon>
        <taxon>eudicotyledons</taxon>
        <taxon>Gunneridae</taxon>
        <taxon>Pentapetalae</taxon>
        <taxon>rosids</taxon>
        <taxon>fabids</taxon>
        <taxon>Fabales</taxon>
        <taxon>Fabaceae</taxon>
        <taxon>Papilionoideae</taxon>
        <taxon>50 kb inversion clade</taxon>
        <taxon>NPAAA clade</taxon>
        <taxon>indigoferoid/millettioid clade</taxon>
        <taxon>Phaseoleae</taxon>
        <taxon>Flemingia</taxon>
    </lineage>
</organism>
<comment type="caution">
    <text evidence="1">The sequence shown here is derived from an EMBL/GenBank/DDBJ whole genome shotgun (WGS) entry which is preliminary data.</text>
</comment>
<reference evidence="1 2" key="1">
    <citation type="submission" date="2024-08" db="EMBL/GenBank/DDBJ databases">
        <title>Insights into the chromosomal genome structure of Flemingia macrophylla.</title>
        <authorList>
            <person name="Ding Y."/>
            <person name="Zhao Y."/>
            <person name="Bi W."/>
            <person name="Wu M."/>
            <person name="Zhao G."/>
            <person name="Gong Y."/>
            <person name="Li W."/>
            <person name="Zhang P."/>
        </authorList>
    </citation>
    <scope>NUCLEOTIDE SEQUENCE [LARGE SCALE GENOMIC DNA]</scope>
    <source>
        <strain evidence="1">DYQJB</strain>
        <tissue evidence="1">Leaf</tissue>
    </source>
</reference>
<keyword evidence="2" id="KW-1185">Reference proteome</keyword>
<dbReference type="Proteomes" id="UP001603857">
    <property type="component" value="Unassembled WGS sequence"/>
</dbReference>
<name>A0ABD1NL15_9FABA</name>
<dbReference type="AlphaFoldDB" id="A0ABD1NL15"/>
<gene>
    <name evidence="1" type="ORF">Fmac_002347</name>
</gene>
<sequence>METFLKTFQGNSFGVFSGHLRCISSNNGEEDLHSPCGQNRNASKLQPPFSVIRTVLKSMPNTTETLYTYDNAIHGLSTRVTPKP</sequence>